<name>A0A397VZ23_9GLOM</name>
<accession>A0A397VZ23</accession>
<sequence>MMSLYVILYSILIETLIIAIYQVTQFTIQFEALMHCYLKEIHDFILYSLVVTIIMTVLEYNGKYVKIGNCCSIHYCSFTYLYR</sequence>
<feature type="transmembrane region" description="Helical" evidence="1">
    <location>
        <begin position="44"/>
        <end position="62"/>
    </location>
</feature>
<gene>
    <name evidence="2" type="ORF">C2G38_2064518</name>
</gene>
<evidence type="ECO:0000256" key="1">
    <source>
        <dbReference type="SAM" id="Phobius"/>
    </source>
</evidence>
<dbReference type="EMBL" id="QKWP01000131">
    <property type="protein sequence ID" value="RIB26587.1"/>
    <property type="molecule type" value="Genomic_DNA"/>
</dbReference>
<keyword evidence="3" id="KW-1185">Reference proteome</keyword>
<dbReference type="Proteomes" id="UP000266673">
    <property type="component" value="Unassembled WGS sequence"/>
</dbReference>
<keyword evidence="1" id="KW-0472">Membrane</keyword>
<keyword evidence="1" id="KW-0812">Transmembrane</keyword>
<dbReference type="AlphaFoldDB" id="A0A397VZ23"/>
<protein>
    <submittedName>
        <fullName evidence="2">Uncharacterized protein</fullName>
    </submittedName>
</protein>
<comment type="caution">
    <text evidence="2">The sequence shown here is derived from an EMBL/GenBank/DDBJ whole genome shotgun (WGS) entry which is preliminary data.</text>
</comment>
<evidence type="ECO:0000313" key="2">
    <source>
        <dbReference type="EMBL" id="RIB26587.1"/>
    </source>
</evidence>
<feature type="transmembrane region" description="Helical" evidence="1">
    <location>
        <begin position="6"/>
        <end position="23"/>
    </location>
</feature>
<keyword evidence="1" id="KW-1133">Transmembrane helix</keyword>
<evidence type="ECO:0000313" key="3">
    <source>
        <dbReference type="Proteomes" id="UP000266673"/>
    </source>
</evidence>
<organism evidence="2 3">
    <name type="scientific">Gigaspora rosea</name>
    <dbReference type="NCBI Taxonomy" id="44941"/>
    <lineage>
        <taxon>Eukaryota</taxon>
        <taxon>Fungi</taxon>
        <taxon>Fungi incertae sedis</taxon>
        <taxon>Mucoromycota</taxon>
        <taxon>Glomeromycotina</taxon>
        <taxon>Glomeromycetes</taxon>
        <taxon>Diversisporales</taxon>
        <taxon>Gigasporaceae</taxon>
        <taxon>Gigaspora</taxon>
    </lineage>
</organism>
<reference evidence="2 3" key="1">
    <citation type="submission" date="2018-06" db="EMBL/GenBank/DDBJ databases">
        <title>Comparative genomics reveals the genomic features of Rhizophagus irregularis, R. cerebriforme, R. diaphanum and Gigaspora rosea, and their symbiotic lifestyle signature.</title>
        <authorList>
            <person name="Morin E."/>
            <person name="San Clemente H."/>
            <person name="Chen E.C.H."/>
            <person name="De La Providencia I."/>
            <person name="Hainaut M."/>
            <person name="Kuo A."/>
            <person name="Kohler A."/>
            <person name="Murat C."/>
            <person name="Tang N."/>
            <person name="Roy S."/>
            <person name="Loubradou J."/>
            <person name="Henrissat B."/>
            <person name="Grigoriev I.V."/>
            <person name="Corradi N."/>
            <person name="Roux C."/>
            <person name="Martin F.M."/>
        </authorList>
    </citation>
    <scope>NUCLEOTIDE SEQUENCE [LARGE SCALE GENOMIC DNA]</scope>
    <source>
        <strain evidence="2 3">DAOM 194757</strain>
    </source>
</reference>
<proteinExistence type="predicted"/>